<dbReference type="EMBL" id="CP035807">
    <property type="protein sequence ID" value="QEN04401.1"/>
    <property type="molecule type" value="Genomic_DNA"/>
</dbReference>
<dbReference type="RefSeq" id="WP_149567648.1">
    <property type="nucleotide sequence ID" value="NZ_CP035807.1"/>
</dbReference>
<evidence type="ECO:0000313" key="2">
    <source>
        <dbReference type="Proteomes" id="UP000323824"/>
    </source>
</evidence>
<accession>A0A5C1QA93</accession>
<organism evidence="1 2">
    <name type="scientific">Thiospirochaeta perfilievii</name>
    <dbReference type="NCBI Taxonomy" id="252967"/>
    <lineage>
        <taxon>Bacteria</taxon>
        <taxon>Pseudomonadati</taxon>
        <taxon>Spirochaetota</taxon>
        <taxon>Spirochaetia</taxon>
        <taxon>Spirochaetales</taxon>
        <taxon>Spirochaetaceae</taxon>
        <taxon>Thiospirochaeta</taxon>
    </lineage>
</organism>
<proteinExistence type="predicted"/>
<dbReference type="Proteomes" id="UP000323824">
    <property type="component" value="Chromosome"/>
</dbReference>
<gene>
    <name evidence="1" type="ORF">EW093_06720</name>
</gene>
<protein>
    <recommendedName>
        <fullName evidence="3">Nif11 family protein</fullName>
    </recommendedName>
</protein>
<evidence type="ECO:0008006" key="3">
    <source>
        <dbReference type="Google" id="ProtNLM"/>
    </source>
</evidence>
<dbReference type="AlphaFoldDB" id="A0A5C1QA93"/>
<dbReference type="KEGG" id="sper:EW093_06720"/>
<dbReference type="OrthoDB" id="345306at2"/>
<sequence length="68" mass="7759">MKNFIDFVVDSAKESTLAEELKTHIEGSDHKTISSWLSSKGYDVHEDDVKKMVDNKEEIKNSNLGLLY</sequence>
<keyword evidence="2" id="KW-1185">Reference proteome</keyword>
<evidence type="ECO:0000313" key="1">
    <source>
        <dbReference type="EMBL" id="QEN04401.1"/>
    </source>
</evidence>
<reference evidence="1 2" key="1">
    <citation type="submission" date="2019-02" db="EMBL/GenBank/DDBJ databases">
        <authorList>
            <person name="Fomenkov A."/>
            <person name="Dubinina G."/>
            <person name="Grabovich M."/>
            <person name="Vincze T."/>
            <person name="Roberts R.J."/>
        </authorList>
    </citation>
    <scope>NUCLEOTIDE SEQUENCE [LARGE SCALE GENOMIC DNA]</scope>
    <source>
        <strain evidence="1 2">P</strain>
    </source>
</reference>
<name>A0A5C1QA93_9SPIO</name>
<reference evidence="1 2" key="2">
    <citation type="submission" date="2019-09" db="EMBL/GenBank/DDBJ databases">
        <title>Complete Genome Sequence and Methylome Analysis of free living Spirochaetas.</title>
        <authorList>
            <person name="Leshcheva N."/>
            <person name="Mikheeva N."/>
        </authorList>
    </citation>
    <scope>NUCLEOTIDE SEQUENCE [LARGE SCALE GENOMIC DNA]</scope>
    <source>
        <strain evidence="1 2">P</strain>
    </source>
</reference>